<evidence type="ECO:0000313" key="3">
    <source>
        <dbReference type="Proteomes" id="UP000664628"/>
    </source>
</evidence>
<keyword evidence="1" id="KW-0472">Membrane</keyword>
<reference evidence="2 3" key="1">
    <citation type="submission" date="2021-03" db="EMBL/GenBank/DDBJ databases">
        <title>Fibrella sp. HMF5405 genome sequencing and assembly.</title>
        <authorList>
            <person name="Kang H."/>
            <person name="Kim H."/>
            <person name="Bae S."/>
            <person name="Joh K."/>
        </authorList>
    </citation>
    <scope>NUCLEOTIDE SEQUENCE [LARGE SCALE GENOMIC DNA]</scope>
    <source>
        <strain evidence="2 3">HMF5405</strain>
    </source>
</reference>
<name>A0ABS3JBW4_9BACT</name>
<dbReference type="RefSeq" id="WP_207327389.1">
    <property type="nucleotide sequence ID" value="NZ_JAFMYW010000001.1"/>
</dbReference>
<feature type="transmembrane region" description="Helical" evidence="1">
    <location>
        <begin position="37"/>
        <end position="70"/>
    </location>
</feature>
<accession>A0ABS3JBW4</accession>
<evidence type="ECO:0008006" key="4">
    <source>
        <dbReference type="Google" id="ProtNLM"/>
    </source>
</evidence>
<gene>
    <name evidence="2" type="ORF">J2I46_02745</name>
</gene>
<comment type="caution">
    <text evidence="2">The sequence shown here is derived from an EMBL/GenBank/DDBJ whole genome shotgun (WGS) entry which is preliminary data.</text>
</comment>
<protein>
    <recommendedName>
        <fullName evidence="4">Phage holin family protein</fullName>
    </recommendedName>
</protein>
<keyword evidence="1" id="KW-0812">Transmembrane</keyword>
<feature type="transmembrane region" description="Helical" evidence="1">
    <location>
        <begin position="7"/>
        <end position="25"/>
    </location>
</feature>
<keyword evidence="1" id="KW-1133">Transmembrane helix</keyword>
<organism evidence="2 3">
    <name type="scientific">Fibrella forsythiae</name>
    <dbReference type="NCBI Taxonomy" id="2817061"/>
    <lineage>
        <taxon>Bacteria</taxon>
        <taxon>Pseudomonadati</taxon>
        <taxon>Bacteroidota</taxon>
        <taxon>Cytophagia</taxon>
        <taxon>Cytophagales</taxon>
        <taxon>Spirosomataceae</taxon>
        <taxon>Fibrella</taxon>
    </lineage>
</organism>
<dbReference type="Proteomes" id="UP000664628">
    <property type="component" value="Unassembled WGS sequence"/>
</dbReference>
<evidence type="ECO:0000256" key="1">
    <source>
        <dbReference type="SAM" id="Phobius"/>
    </source>
</evidence>
<evidence type="ECO:0000313" key="2">
    <source>
        <dbReference type="EMBL" id="MBO0947481.1"/>
    </source>
</evidence>
<keyword evidence="3" id="KW-1185">Reference proteome</keyword>
<dbReference type="EMBL" id="JAFMYW010000001">
    <property type="protein sequence ID" value="MBO0947481.1"/>
    <property type="molecule type" value="Genomic_DNA"/>
</dbReference>
<feature type="transmembrane region" description="Helical" evidence="1">
    <location>
        <begin position="82"/>
        <end position="102"/>
    </location>
</feature>
<sequence length="115" mass="12389">MQVFLDPEIWTIIVGGFMGSTIYALNKAADLSWKKKGVLIFTGTVTSYYCAPLVGLWLSLVVSGFLSVIAKTTVTVTVPSGLAAFLCGYLAQRILAFALGWADKKKDETLNPPTP</sequence>
<proteinExistence type="predicted"/>